<dbReference type="PANTHER" id="PTHR30337:SF0">
    <property type="entry name" value="NUCLEASE SBCCD SUBUNIT D"/>
    <property type="match status" value="1"/>
</dbReference>
<evidence type="ECO:0000256" key="3">
    <source>
        <dbReference type="ARBA" id="ARBA00013365"/>
    </source>
</evidence>
<comment type="similarity">
    <text evidence="1 7">Belongs to the SbcD family.</text>
</comment>
<proteinExistence type="inferred from homology"/>
<dbReference type="InterPro" id="IPR026843">
    <property type="entry name" value="SbcD_C"/>
</dbReference>
<dbReference type="GO" id="GO:0006260">
    <property type="term" value="P:DNA replication"/>
    <property type="evidence" value="ECO:0007669"/>
    <property type="project" value="UniProtKB-KW"/>
</dbReference>
<dbReference type="Gene3D" id="3.60.21.10">
    <property type="match status" value="1"/>
</dbReference>
<evidence type="ECO:0000259" key="8">
    <source>
        <dbReference type="Pfam" id="PF00149"/>
    </source>
</evidence>
<dbReference type="InterPro" id="IPR041796">
    <property type="entry name" value="Mre11_N"/>
</dbReference>
<dbReference type="Proteomes" id="UP000283458">
    <property type="component" value="Unassembled WGS sequence"/>
</dbReference>
<keyword evidence="7" id="KW-0233">DNA recombination</keyword>
<keyword evidence="4 7" id="KW-0540">Nuclease</keyword>
<keyword evidence="7" id="KW-0235">DNA replication</keyword>
<dbReference type="InterPro" id="IPR004593">
    <property type="entry name" value="SbcD"/>
</dbReference>
<keyword evidence="6 7" id="KW-0269">Exonuclease</keyword>
<dbReference type="CDD" id="cd00840">
    <property type="entry name" value="MPP_Mre11_N"/>
    <property type="match status" value="1"/>
</dbReference>
<evidence type="ECO:0000256" key="6">
    <source>
        <dbReference type="ARBA" id="ARBA00022839"/>
    </source>
</evidence>
<dbReference type="NCBIfam" id="TIGR00619">
    <property type="entry name" value="sbcd"/>
    <property type="match status" value="1"/>
</dbReference>
<keyword evidence="5 7" id="KW-0378">Hydrolase</keyword>
<dbReference type="Pfam" id="PF12320">
    <property type="entry name" value="SbcD_C"/>
    <property type="match status" value="1"/>
</dbReference>
<comment type="subunit">
    <text evidence="2 7">Heterodimer of SbcC and SbcD.</text>
</comment>
<dbReference type="OrthoDB" id="9773856at2"/>
<evidence type="ECO:0000256" key="1">
    <source>
        <dbReference type="ARBA" id="ARBA00010555"/>
    </source>
</evidence>
<accession>A0A418VTB8</accession>
<keyword evidence="7" id="KW-0255">Endonuclease</keyword>
<keyword evidence="11" id="KW-1185">Reference proteome</keyword>
<evidence type="ECO:0000313" key="10">
    <source>
        <dbReference type="EMBL" id="RJF79720.1"/>
    </source>
</evidence>
<reference evidence="10 11" key="1">
    <citation type="submission" date="2018-09" db="EMBL/GenBank/DDBJ databases">
        <authorList>
            <person name="Zhu H."/>
        </authorList>
    </citation>
    <scope>NUCLEOTIDE SEQUENCE [LARGE SCALE GENOMIC DNA]</scope>
    <source>
        <strain evidence="10 11">K2W22B-5</strain>
    </source>
</reference>
<gene>
    <name evidence="7 10" type="primary">sbcD</name>
    <name evidence="10" type="ORF">D3877_22595</name>
</gene>
<evidence type="ECO:0000256" key="5">
    <source>
        <dbReference type="ARBA" id="ARBA00022801"/>
    </source>
</evidence>
<protein>
    <recommendedName>
        <fullName evidence="3 7">Nuclease SbcCD subunit D</fullName>
    </recommendedName>
</protein>
<dbReference type="EMBL" id="QYUL01000003">
    <property type="protein sequence ID" value="RJF79720.1"/>
    <property type="molecule type" value="Genomic_DNA"/>
</dbReference>
<dbReference type="GO" id="GO:0004519">
    <property type="term" value="F:endonuclease activity"/>
    <property type="evidence" value="ECO:0007669"/>
    <property type="project" value="UniProtKB-KW"/>
</dbReference>
<evidence type="ECO:0000256" key="7">
    <source>
        <dbReference type="RuleBase" id="RU363069"/>
    </source>
</evidence>
<comment type="function">
    <text evidence="7">SbcCD cleaves DNA hairpin structures. These structures can inhibit DNA replication and are intermediates in certain DNA recombination reactions. The complex acts as a 3'-&gt;5' double strand exonuclease that can open hairpins. It also has a 5' single-strand endonuclease activity.</text>
</comment>
<dbReference type="Pfam" id="PF00149">
    <property type="entry name" value="Metallophos"/>
    <property type="match status" value="1"/>
</dbReference>
<dbReference type="AlphaFoldDB" id="A0A418VTB8"/>
<dbReference type="InterPro" id="IPR004843">
    <property type="entry name" value="Calcineurin-like_PHP"/>
</dbReference>
<dbReference type="GO" id="GO:0008408">
    <property type="term" value="F:3'-5' exonuclease activity"/>
    <property type="evidence" value="ECO:0007669"/>
    <property type="project" value="InterPro"/>
</dbReference>
<organism evidence="10 11">
    <name type="scientific">Azospirillum cavernae</name>
    <dbReference type="NCBI Taxonomy" id="2320860"/>
    <lineage>
        <taxon>Bacteria</taxon>
        <taxon>Pseudomonadati</taxon>
        <taxon>Pseudomonadota</taxon>
        <taxon>Alphaproteobacteria</taxon>
        <taxon>Rhodospirillales</taxon>
        <taxon>Azospirillaceae</taxon>
        <taxon>Azospirillum</taxon>
    </lineage>
</organism>
<evidence type="ECO:0000259" key="9">
    <source>
        <dbReference type="Pfam" id="PF12320"/>
    </source>
</evidence>
<dbReference type="GO" id="GO:0006310">
    <property type="term" value="P:DNA recombination"/>
    <property type="evidence" value="ECO:0007669"/>
    <property type="project" value="UniProtKB-KW"/>
</dbReference>
<dbReference type="InterPro" id="IPR029052">
    <property type="entry name" value="Metallo-depent_PP-like"/>
</dbReference>
<feature type="domain" description="Nuclease SbcCD subunit D C-terminal" evidence="9">
    <location>
        <begin position="286"/>
        <end position="393"/>
    </location>
</feature>
<evidence type="ECO:0000256" key="4">
    <source>
        <dbReference type="ARBA" id="ARBA00022722"/>
    </source>
</evidence>
<feature type="domain" description="Calcineurin-like phosphoesterase" evidence="8">
    <location>
        <begin position="1"/>
        <end position="236"/>
    </location>
</feature>
<comment type="caution">
    <text evidence="10">The sequence shown here is derived from an EMBL/GenBank/DDBJ whole genome shotgun (WGS) entry which is preliminary data.</text>
</comment>
<evidence type="ECO:0000256" key="2">
    <source>
        <dbReference type="ARBA" id="ARBA00011322"/>
    </source>
</evidence>
<dbReference type="PANTHER" id="PTHR30337">
    <property type="entry name" value="COMPONENT OF ATP-DEPENDENT DSDNA EXONUCLEASE"/>
    <property type="match status" value="1"/>
</dbReference>
<evidence type="ECO:0000313" key="11">
    <source>
        <dbReference type="Proteomes" id="UP000283458"/>
    </source>
</evidence>
<dbReference type="InterPro" id="IPR050535">
    <property type="entry name" value="DNA_Repair-Maintenance_Comp"/>
</dbReference>
<name>A0A418VTB8_9PROT</name>
<dbReference type="SUPFAM" id="SSF56300">
    <property type="entry name" value="Metallo-dependent phosphatases"/>
    <property type="match status" value="1"/>
</dbReference>
<sequence>MRLLHTADWHLGQTLHGIARDPEHTRFLDWLLDRIAEHEVDALVIAGDVFDGQNPPIPSLSLFYRFLARAKARFPQLDVVVLAGNHDSASRLDAPGPLMDALGVRVVGALPVSSDGRFDPAGLVVPLHDRDGNVAARCVAMPHLRPADLPPPDNPEDEASDPLIEGVRHLYDRASEAARAVLRPGEALVLTGHCYMRGGALSDVSERKILGGNLHALPVEIFPEDAAYVALGHLHRAQSVGGLEHVRYSGSPLPLALDEEPYPHQVMLVELAEGRMVGRSALPVPRFVAIRRIPGGGRFATPDVALDALRRMDLDETLPRESWPFVEVSVELPEPRPALREEVEAALAGRPARLVKLAVRLTGDGAALADHAPTVELAALAPEDVFHRLYRRQHQGDPTPDLLAAFHELLVSVQEGV</sequence>